<dbReference type="EMBL" id="VUMD01000022">
    <property type="protein sequence ID" value="MSS38336.1"/>
    <property type="molecule type" value="Genomic_DNA"/>
</dbReference>
<comment type="caution">
    <text evidence="4">The sequence shown here is derived from an EMBL/GenBank/DDBJ whole genome shotgun (WGS) entry which is preliminary data.</text>
</comment>
<dbReference type="PANTHER" id="PTHR24188">
    <property type="entry name" value="ANKYRIN REPEAT PROTEIN"/>
    <property type="match status" value="1"/>
</dbReference>
<evidence type="ECO:0000256" key="1">
    <source>
        <dbReference type="ARBA" id="ARBA00022737"/>
    </source>
</evidence>
<proteinExistence type="predicted"/>
<gene>
    <name evidence="4" type="ORF">FYJ39_17805</name>
</gene>
<protein>
    <submittedName>
        <fullName evidence="4">Ankyrin repeat domain-containing protein</fullName>
    </submittedName>
</protein>
<dbReference type="PROSITE" id="PS50088">
    <property type="entry name" value="ANK_REPEAT"/>
    <property type="match status" value="2"/>
</dbReference>
<evidence type="ECO:0000313" key="5">
    <source>
        <dbReference type="Proteomes" id="UP000429958"/>
    </source>
</evidence>
<dbReference type="Pfam" id="PF12796">
    <property type="entry name" value="Ank_2"/>
    <property type="match status" value="1"/>
</dbReference>
<name>A0A7X2TEW2_9CLOT</name>
<dbReference type="AlphaFoldDB" id="A0A7X2TEW2"/>
<keyword evidence="1" id="KW-0677">Repeat</keyword>
<dbReference type="InterPro" id="IPR036770">
    <property type="entry name" value="Ankyrin_rpt-contain_sf"/>
</dbReference>
<dbReference type="SUPFAM" id="SSF48403">
    <property type="entry name" value="Ankyrin repeat"/>
    <property type="match status" value="1"/>
</dbReference>
<dbReference type="SMART" id="SM00248">
    <property type="entry name" value="ANK"/>
    <property type="match status" value="2"/>
</dbReference>
<dbReference type="Gene3D" id="1.25.40.20">
    <property type="entry name" value="Ankyrin repeat-containing domain"/>
    <property type="match status" value="1"/>
</dbReference>
<feature type="repeat" description="ANK" evidence="3">
    <location>
        <begin position="117"/>
        <end position="143"/>
    </location>
</feature>
<dbReference type="InterPro" id="IPR002110">
    <property type="entry name" value="Ankyrin_rpt"/>
</dbReference>
<keyword evidence="5" id="KW-1185">Reference proteome</keyword>
<reference evidence="4 5" key="1">
    <citation type="submission" date="2019-08" db="EMBL/GenBank/DDBJ databases">
        <title>In-depth cultivation of the pig gut microbiome towards novel bacterial diversity and tailored functional studies.</title>
        <authorList>
            <person name="Wylensek D."/>
            <person name="Hitch T.C.A."/>
            <person name="Clavel T."/>
        </authorList>
    </citation>
    <scope>NUCLEOTIDE SEQUENCE [LARGE SCALE GENOMIC DNA]</scope>
    <source>
        <strain evidence="4 5">WCA-389-WT-23D1</strain>
    </source>
</reference>
<dbReference type="PANTHER" id="PTHR24188:SF29">
    <property type="entry name" value="GH09064P"/>
    <property type="match status" value="1"/>
</dbReference>
<keyword evidence="2 3" id="KW-0040">ANK repeat</keyword>
<accession>A0A7X2TEW2</accession>
<dbReference type="RefSeq" id="WP_154473763.1">
    <property type="nucleotide sequence ID" value="NZ_VUMD01000022.1"/>
</dbReference>
<feature type="repeat" description="ANK" evidence="3">
    <location>
        <begin position="147"/>
        <end position="179"/>
    </location>
</feature>
<evidence type="ECO:0000313" key="4">
    <source>
        <dbReference type="EMBL" id="MSS38336.1"/>
    </source>
</evidence>
<evidence type="ECO:0000256" key="3">
    <source>
        <dbReference type="PROSITE-ProRule" id="PRU00023"/>
    </source>
</evidence>
<evidence type="ECO:0000256" key="2">
    <source>
        <dbReference type="ARBA" id="ARBA00023043"/>
    </source>
</evidence>
<dbReference type="Proteomes" id="UP000429958">
    <property type="component" value="Unassembled WGS sequence"/>
</dbReference>
<sequence length="212" mass="24013">MYFIILNDDLTHDGYTYHEGLNENLEPLNEKPDFEELDFDPEPDFAPELFFSDEENILKYCNSGNKIATVTVPKGEDIVTMTNKYKAHRIILGEIRDLWTVETFQWLKQCGVNLHVRKDSPLLFAAAKGHLEIVKYLIKHGVNGHQEYDTALRLAVTNGHLNVIKYLAKKGANLHSHNDEVFGFAVKQHPRGDSEGHVCVLDGSGCSPHKRG</sequence>
<dbReference type="PROSITE" id="PS50297">
    <property type="entry name" value="ANK_REP_REGION"/>
    <property type="match status" value="2"/>
</dbReference>
<organism evidence="4 5">
    <name type="scientific">Clostridium porci</name>
    <dbReference type="NCBI Taxonomy" id="2605778"/>
    <lineage>
        <taxon>Bacteria</taxon>
        <taxon>Bacillati</taxon>
        <taxon>Bacillota</taxon>
        <taxon>Clostridia</taxon>
        <taxon>Eubacteriales</taxon>
        <taxon>Clostridiaceae</taxon>
        <taxon>Clostridium</taxon>
    </lineage>
</organism>